<reference evidence="2" key="1">
    <citation type="journal article" date="2023" name="Nat. Plants">
        <title>Single-cell RNA sequencing provides a high-resolution roadmap for understanding the multicellular compartmentation of specialized metabolism.</title>
        <authorList>
            <person name="Sun S."/>
            <person name="Shen X."/>
            <person name="Li Y."/>
            <person name="Li Y."/>
            <person name="Wang S."/>
            <person name="Li R."/>
            <person name="Zhang H."/>
            <person name="Shen G."/>
            <person name="Guo B."/>
            <person name="Wei J."/>
            <person name="Xu J."/>
            <person name="St-Pierre B."/>
            <person name="Chen S."/>
            <person name="Sun C."/>
        </authorList>
    </citation>
    <scope>NUCLEOTIDE SEQUENCE [LARGE SCALE GENOMIC DNA]</scope>
</reference>
<comment type="caution">
    <text evidence="1">The sequence shown here is derived from an EMBL/GenBank/DDBJ whole genome shotgun (WGS) entry which is preliminary data.</text>
</comment>
<keyword evidence="2" id="KW-1185">Reference proteome</keyword>
<protein>
    <submittedName>
        <fullName evidence="1">Uncharacterized protein</fullName>
    </submittedName>
</protein>
<dbReference type="Proteomes" id="UP001060085">
    <property type="component" value="Linkage Group LG07"/>
</dbReference>
<sequence>MVKFEDSKNSCEGYNFYHGDDNGINAYGGMKHGHGNFTPKRYIGVGNFSPHARSYEHNSYDCYEGNKLGARNCYNDTSCKRVPRNKVRNEGMNGRFHKRRDDYEGYCYSYNYVGPISYNNLKLLLLVELLVLMIMQHGRKKWNPCFIPVDCKCQNKRRMGAQRIKTWSLMKQALRTKFRVENYERPRQGQAKEKFMESSI</sequence>
<proteinExistence type="predicted"/>
<gene>
    <name evidence="1" type="ORF">M9H77_30322</name>
</gene>
<name>A0ACB9ZYS7_CATRO</name>
<dbReference type="EMBL" id="CM044707">
    <property type="protein sequence ID" value="KAI5653135.1"/>
    <property type="molecule type" value="Genomic_DNA"/>
</dbReference>
<evidence type="ECO:0000313" key="1">
    <source>
        <dbReference type="EMBL" id="KAI5653135.1"/>
    </source>
</evidence>
<organism evidence="1 2">
    <name type="scientific">Catharanthus roseus</name>
    <name type="common">Madagascar periwinkle</name>
    <name type="synonym">Vinca rosea</name>
    <dbReference type="NCBI Taxonomy" id="4058"/>
    <lineage>
        <taxon>Eukaryota</taxon>
        <taxon>Viridiplantae</taxon>
        <taxon>Streptophyta</taxon>
        <taxon>Embryophyta</taxon>
        <taxon>Tracheophyta</taxon>
        <taxon>Spermatophyta</taxon>
        <taxon>Magnoliopsida</taxon>
        <taxon>eudicotyledons</taxon>
        <taxon>Gunneridae</taxon>
        <taxon>Pentapetalae</taxon>
        <taxon>asterids</taxon>
        <taxon>lamiids</taxon>
        <taxon>Gentianales</taxon>
        <taxon>Apocynaceae</taxon>
        <taxon>Rauvolfioideae</taxon>
        <taxon>Vinceae</taxon>
        <taxon>Catharanthinae</taxon>
        <taxon>Catharanthus</taxon>
    </lineage>
</organism>
<accession>A0ACB9ZYS7</accession>
<evidence type="ECO:0000313" key="2">
    <source>
        <dbReference type="Proteomes" id="UP001060085"/>
    </source>
</evidence>